<evidence type="ECO:0000256" key="1">
    <source>
        <dbReference type="SAM" id="MobiDB-lite"/>
    </source>
</evidence>
<feature type="region of interest" description="Disordered" evidence="1">
    <location>
        <begin position="141"/>
        <end position="165"/>
    </location>
</feature>
<keyword evidence="2" id="KW-1185">Reference proteome</keyword>
<dbReference type="WBParaSite" id="Minc3s01722g25860">
    <property type="protein sequence ID" value="Minc3s01722g25860"/>
    <property type="gene ID" value="Minc3s01722g25860"/>
</dbReference>
<sequence length="310" mass="34791">MDPGEGSGSNQHSVEPNAFTQLDDKIRPLLEQVGESQRCMDIRARKLRPDSPAFGQPITNVRGQYNNLVLAYDYLSAASKWFNEALNHYLNKANQNPNDPNILQRIEELNTALDRNNAKQNGIIVDLQKLYDYINPDQAIQNEDAGTSGQGQHEQWHHTGEGSGLQQPVDHDFTRLEAQVRPMLAIVGGSAPYADTFRTLKHVQPATTVEEQYNNLAHVYTDLSNQFNSIDNDLEKYLIHERQKVIMADMKKIRGYVRQHYNDFIAMQNADAGTSGHGQHGQGQQGQGHRGQGRQGEGRRSGHRTTGPDN</sequence>
<name>A0A914MH93_MELIC</name>
<organism evidence="2 3">
    <name type="scientific">Meloidogyne incognita</name>
    <name type="common">Southern root-knot nematode worm</name>
    <name type="synonym">Oxyuris incognita</name>
    <dbReference type="NCBI Taxonomy" id="6306"/>
    <lineage>
        <taxon>Eukaryota</taxon>
        <taxon>Metazoa</taxon>
        <taxon>Ecdysozoa</taxon>
        <taxon>Nematoda</taxon>
        <taxon>Chromadorea</taxon>
        <taxon>Rhabditida</taxon>
        <taxon>Tylenchina</taxon>
        <taxon>Tylenchomorpha</taxon>
        <taxon>Tylenchoidea</taxon>
        <taxon>Meloidogynidae</taxon>
        <taxon>Meloidogyninae</taxon>
        <taxon>Meloidogyne</taxon>
        <taxon>Meloidogyne incognita group</taxon>
    </lineage>
</organism>
<evidence type="ECO:0000313" key="2">
    <source>
        <dbReference type="Proteomes" id="UP000887563"/>
    </source>
</evidence>
<dbReference type="AlphaFoldDB" id="A0A914MH93"/>
<feature type="region of interest" description="Disordered" evidence="1">
    <location>
        <begin position="270"/>
        <end position="310"/>
    </location>
</feature>
<protein>
    <submittedName>
        <fullName evidence="3">Uncharacterized protein</fullName>
    </submittedName>
</protein>
<dbReference type="Proteomes" id="UP000887563">
    <property type="component" value="Unplaced"/>
</dbReference>
<evidence type="ECO:0000313" key="3">
    <source>
        <dbReference type="WBParaSite" id="Minc3s01722g25860"/>
    </source>
</evidence>
<accession>A0A914MH93</accession>
<proteinExistence type="predicted"/>
<feature type="compositionally biased region" description="Gly residues" evidence="1">
    <location>
        <begin position="275"/>
        <end position="295"/>
    </location>
</feature>
<feature type="compositionally biased region" description="Polar residues" evidence="1">
    <location>
        <begin position="141"/>
        <end position="153"/>
    </location>
</feature>
<reference evidence="3" key="1">
    <citation type="submission" date="2022-11" db="UniProtKB">
        <authorList>
            <consortium name="WormBaseParasite"/>
        </authorList>
    </citation>
    <scope>IDENTIFICATION</scope>
</reference>